<evidence type="ECO:0000259" key="1">
    <source>
        <dbReference type="Pfam" id="PF00462"/>
    </source>
</evidence>
<dbReference type="OrthoDB" id="423313at2759"/>
<dbReference type="FunCoup" id="A0A068V6B1">
    <property type="interactions" value="263"/>
</dbReference>
<name>A0A068V6B1_COFCA</name>
<dbReference type="SUPFAM" id="SSF52833">
    <property type="entry name" value="Thioredoxin-like"/>
    <property type="match status" value="1"/>
</dbReference>
<dbReference type="InterPro" id="IPR036249">
    <property type="entry name" value="Thioredoxin-like_sf"/>
</dbReference>
<dbReference type="InterPro" id="IPR002109">
    <property type="entry name" value="Glutaredoxin"/>
</dbReference>
<dbReference type="PANTHER" id="PTHR45669:SF12">
    <property type="entry name" value="EMB|CAB85507.1"/>
    <property type="match status" value="1"/>
</dbReference>
<evidence type="ECO:0000313" key="2">
    <source>
        <dbReference type="EMBL" id="CDP15428.1"/>
    </source>
</evidence>
<dbReference type="PROSITE" id="PS51354">
    <property type="entry name" value="GLUTAREDOXIN_2"/>
    <property type="match status" value="1"/>
</dbReference>
<dbReference type="Pfam" id="PF00462">
    <property type="entry name" value="Glutaredoxin"/>
    <property type="match status" value="1"/>
</dbReference>
<dbReference type="STRING" id="49390.A0A068V6B1"/>
<dbReference type="Gene3D" id="3.40.30.10">
    <property type="entry name" value="Glutaredoxin"/>
    <property type="match status" value="1"/>
</dbReference>
<dbReference type="Gramene" id="CDP15428">
    <property type="protein sequence ID" value="CDP15428"/>
    <property type="gene ID" value="GSCOC_T00043158001"/>
</dbReference>
<organism evidence="2 3">
    <name type="scientific">Coffea canephora</name>
    <name type="common">Robusta coffee</name>
    <dbReference type="NCBI Taxonomy" id="49390"/>
    <lineage>
        <taxon>Eukaryota</taxon>
        <taxon>Viridiplantae</taxon>
        <taxon>Streptophyta</taxon>
        <taxon>Embryophyta</taxon>
        <taxon>Tracheophyta</taxon>
        <taxon>Spermatophyta</taxon>
        <taxon>Magnoliopsida</taxon>
        <taxon>eudicotyledons</taxon>
        <taxon>Gunneridae</taxon>
        <taxon>Pentapetalae</taxon>
        <taxon>asterids</taxon>
        <taxon>lamiids</taxon>
        <taxon>Gentianales</taxon>
        <taxon>Rubiaceae</taxon>
        <taxon>Ixoroideae</taxon>
        <taxon>Gardenieae complex</taxon>
        <taxon>Bertiereae - Coffeeae clade</taxon>
        <taxon>Coffeeae</taxon>
        <taxon>Coffea</taxon>
    </lineage>
</organism>
<dbReference type="Proteomes" id="UP000295252">
    <property type="component" value="Chromosome VIII"/>
</dbReference>
<protein>
    <recommendedName>
        <fullName evidence="1">Glutaredoxin domain-containing protein</fullName>
    </recommendedName>
</protein>
<dbReference type="PhylomeDB" id="A0A068V6B1"/>
<dbReference type="AlphaFoldDB" id="A0A068V6B1"/>
<keyword evidence="3" id="KW-1185">Reference proteome</keyword>
<dbReference type="EMBL" id="HG739182">
    <property type="protein sequence ID" value="CDP15428.1"/>
    <property type="molecule type" value="Genomic_DNA"/>
</dbReference>
<accession>A0A068V6B1</accession>
<gene>
    <name evidence="2" type="ORF">GSCOC_T00043158001</name>
</gene>
<dbReference type="CDD" id="cd03031">
    <property type="entry name" value="GRX_GRX_like"/>
    <property type="match status" value="1"/>
</dbReference>
<dbReference type="InParanoid" id="A0A068V6B1"/>
<feature type="domain" description="Glutaredoxin" evidence="1">
    <location>
        <begin position="262"/>
        <end position="329"/>
    </location>
</feature>
<dbReference type="PANTHER" id="PTHR45669">
    <property type="entry name" value="GLUTAREDOXIN DOMAIN-CONTAINING CYSTEINE-RICH PROTEIN CG12206-RELATED"/>
    <property type="match status" value="1"/>
</dbReference>
<proteinExistence type="predicted"/>
<sequence>MGCVSSKLFRKDLSQENLVQKADNISNHVVSLTSSTYGVLRLDKENQQQQQQGQHLHLQQQLQSIKKCGIDLKKPSPPRQEPEVINAWEIMQGLEEEVPLSNLIPDKKSPKSRLLLRGFGDLDARSPLKFLNQMASPRKLKKFGGKENATPKTVFKACNLQGSSQKASPMLRVPRKDSPNDAKCESLRIDSGVVLSRRRSLGPLFDPELVASFEKELSEEKEQIKKMVSGTPTAVKKRNSQDSVSILENFEEKCPPGGEKAVVLYTTTLRGIRKTFEDCNTARSVIESHQVQMFERDVSMHSGFKDELRGLMGTKEVKVPLVFVKGRLIGGADEIVKLEEDGKLGTLFSGIPKAVAICNGCAGVRFVMCIDCNGSCKVLDEKGKKTVKCKECNENGLIQCPFCS</sequence>
<evidence type="ECO:0000313" key="3">
    <source>
        <dbReference type="Proteomes" id="UP000295252"/>
    </source>
</evidence>
<reference evidence="3" key="1">
    <citation type="journal article" date="2014" name="Science">
        <title>The coffee genome provides insight into the convergent evolution of caffeine biosynthesis.</title>
        <authorList>
            <person name="Denoeud F."/>
            <person name="Carretero-Paulet L."/>
            <person name="Dereeper A."/>
            <person name="Droc G."/>
            <person name="Guyot R."/>
            <person name="Pietrella M."/>
            <person name="Zheng C."/>
            <person name="Alberti A."/>
            <person name="Anthony F."/>
            <person name="Aprea G."/>
            <person name="Aury J.M."/>
            <person name="Bento P."/>
            <person name="Bernard M."/>
            <person name="Bocs S."/>
            <person name="Campa C."/>
            <person name="Cenci A."/>
            <person name="Combes M.C."/>
            <person name="Crouzillat D."/>
            <person name="Da Silva C."/>
            <person name="Daddiego L."/>
            <person name="De Bellis F."/>
            <person name="Dussert S."/>
            <person name="Garsmeur O."/>
            <person name="Gayraud T."/>
            <person name="Guignon V."/>
            <person name="Jahn K."/>
            <person name="Jamilloux V."/>
            <person name="Joet T."/>
            <person name="Labadie K."/>
            <person name="Lan T."/>
            <person name="Leclercq J."/>
            <person name="Lepelley M."/>
            <person name="Leroy T."/>
            <person name="Li L.T."/>
            <person name="Librado P."/>
            <person name="Lopez L."/>
            <person name="Munoz A."/>
            <person name="Noel B."/>
            <person name="Pallavicini A."/>
            <person name="Perrotta G."/>
            <person name="Poncet V."/>
            <person name="Pot D."/>
            <person name="Priyono X."/>
            <person name="Rigoreau M."/>
            <person name="Rouard M."/>
            <person name="Rozas J."/>
            <person name="Tranchant-Dubreuil C."/>
            <person name="VanBuren R."/>
            <person name="Zhang Q."/>
            <person name="Andrade A.C."/>
            <person name="Argout X."/>
            <person name="Bertrand B."/>
            <person name="de Kochko A."/>
            <person name="Graziosi G."/>
            <person name="Henry R.J."/>
            <person name="Jayarama X."/>
            <person name="Ming R."/>
            <person name="Nagai C."/>
            <person name="Rounsley S."/>
            <person name="Sankoff D."/>
            <person name="Giuliano G."/>
            <person name="Albert V.A."/>
            <person name="Wincker P."/>
            <person name="Lashermes P."/>
        </authorList>
    </citation>
    <scope>NUCLEOTIDE SEQUENCE [LARGE SCALE GENOMIC DNA]</scope>
    <source>
        <strain evidence="3">cv. DH200-94</strain>
    </source>
</reference>
<dbReference type="OMA" id="CMDCNGS"/>
<dbReference type="Pfam" id="PF23733">
    <property type="entry name" value="GRXCR1-2_C"/>
    <property type="match status" value="1"/>
</dbReference>